<dbReference type="AlphaFoldDB" id="A0A2V4BAU1"/>
<organism evidence="3 4">
    <name type="scientific">Prauserella muralis</name>
    <dbReference type="NCBI Taxonomy" id="588067"/>
    <lineage>
        <taxon>Bacteria</taxon>
        <taxon>Bacillati</taxon>
        <taxon>Actinomycetota</taxon>
        <taxon>Actinomycetes</taxon>
        <taxon>Pseudonocardiales</taxon>
        <taxon>Pseudonocardiaceae</taxon>
        <taxon>Prauserella</taxon>
    </lineage>
</organism>
<feature type="region of interest" description="Disordered" evidence="1">
    <location>
        <begin position="1"/>
        <end position="63"/>
    </location>
</feature>
<dbReference type="EMBL" id="MASW01000001">
    <property type="protein sequence ID" value="PXY32266.1"/>
    <property type="molecule type" value="Genomic_DNA"/>
</dbReference>
<feature type="region of interest" description="Disordered" evidence="1">
    <location>
        <begin position="125"/>
        <end position="151"/>
    </location>
</feature>
<gene>
    <name evidence="3" type="ORF">BAY60_08260</name>
</gene>
<proteinExistence type="predicted"/>
<dbReference type="RefSeq" id="WP_112280304.1">
    <property type="nucleotide sequence ID" value="NZ_MASW01000001.1"/>
</dbReference>
<feature type="compositionally biased region" description="Basic and acidic residues" evidence="1">
    <location>
        <begin position="31"/>
        <end position="42"/>
    </location>
</feature>
<reference evidence="3 4" key="1">
    <citation type="submission" date="2016-07" db="EMBL/GenBank/DDBJ databases">
        <title>Draft genome sequence of Prauserella muralis DSM 45305, isolated from a mould-covered wall in an indoor environment.</title>
        <authorList>
            <person name="Ruckert C."/>
            <person name="Albersmeier A."/>
            <person name="Jiang C.-L."/>
            <person name="Jiang Y."/>
            <person name="Kalinowski J."/>
            <person name="Schneider O."/>
            <person name="Winkler A."/>
            <person name="Zotchev S.B."/>
        </authorList>
    </citation>
    <scope>NUCLEOTIDE SEQUENCE [LARGE SCALE GENOMIC DNA]</scope>
    <source>
        <strain evidence="3 4">DSM 45305</strain>
    </source>
</reference>
<dbReference type="Proteomes" id="UP000249915">
    <property type="component" value="Unassembled WGS sequence"/>
</dbReference>
<evidence type="ECO:0000256" key="1">
    <source>
        <dbReference type="SAM" id="MobiDB-lite"/>
    </source>
</evidence>
<evidence type="ECO:0000313" key="3">
    <source>
        <dbReference type="EMBL" id="PXY32266.1"/>
    </source>
</evidence>
<dbReference type="OrthoDB" id="3557327at2"/>
<protein>
    <submittedName>
        <fullName evidence="3">Uncharacterized protein</fullName>
    </submittedName>
</protein>
<evidence type="ECO:0000313" key="4">
    <source>
        <dbReference type="Proteomes" id="UP000249915"/>
    </source>
</evidence>
<sequence>MHDRHHSGYDPTGAAGDTVTDEFPGEPVVDDTLRDAFEEPRRYLPPPGTRPRRDGEQPDEPETKLARRAKLAALILVIALLVASVVVAASLAQQEQPPGDEAEAAAELTGAAALGGLAMPGAGTGTDGFLSTSSRTGDTSTGRVRHAAATTSTGKLGTVREFYSRVGRDPEAALDLVDPALTGGDGADLVRAWRSIGSVTVNDLGEQDNGTVRAVVTMAPRHSGPVRVVQELGLTGRGDDAVISEAKLLSVQPG</sequence>
<comment type="caution">
    <text evidence="3">The sequence shown here is derived from an EMBL/GenBank/DDBJ whole genome shotgun (WGS) entry which is preliminary data.</text>
</comment>
<name>A0A2V4BAU1_9PSEU</name>
<keyword evidence="2" id="KW-0472">Membrane</keyword>
<evidence type="ECO:0000256" key="2">
    <source>
        <dbReference type="SAM" id="Phobius"/>
    </source>
</evidence>
<accession>A0A2V4BAU1</accession>
<keyword evidence="2" id="KW-1133">Transmembrane helix</keyword>
<feature type="compositionally biased region" description="Low complexity" evidence="1">
    <location>
        <begin position="131"/>
        <end position="142"/>
    </location>
</feature>
<feature type="compositionally biased region" description="Basic and acidic residues" evidence="1">
    <location>
        <begin position="51"/>
        <end position="63"/>
    </location>
</feature>
<feature type="transmembrane region" description="Helical" evidence="2">
    <location>
        <begin position="71"/>
        <end position="92"/>
    </location>
</feature>
<keyword evidence="4" id="KW-1185">Reference proteome</keyword>
<keyword evidence="2" id="KW-0812">Transmembrane</keyword>